<evidence type="ECO:0000313" key="2">
    <source>
        <dbReference type="Proteomes" id="UP000555448"/>
    </source>
</evidence>
<sequence>MLHKDMADVIEAALSGAPIAPRKHWDKPLGMPPSIENRSPDELNIDDAYQRSIDTGPSRALIQKIAKGWDWRMCLPLVVSKREDGSLWVLDGQHRLAAAKVRGDIPYLPCCVSVYGGIQAEAAMFVAMNRARRAINRLDDFHAAIAGGDNDALIVAQMIESVGFTVSRKTGSAAWAPGEVAFTSAINSTRRKHGERICRVALEMMAQAFPGQRLSAGSSIFTALCRMMVNPAKPLDQARLAKAVQAFDMAGWSSFLSAIKGGDTRAQRLREVLLLAYDDTEAAQA</sequence>
<evidence type="ECO:0008006" key="3">
    <source>
        <dbReference type="Google" id="ProtNLM"/>
    </source>
</evidence>
<gene>
    <name evidence="1" type="ORF">HNO88_000482</name>
</gene>
<proteinExistence type="predicted"/>
<dbReference type="EMBL" id="JACHLR010000002">
    <property type="protein sequence ID" value="MBB4857175.1"/>
    <property type="molecule type" value="Genomic_DNA"/>
</dbReference>
<dbReference type="SUPFAM" id="SSF110849">
    <property type="entry name" value="ParB/Sulfiredoxin"/>
    <property type="match status" value="1"/>
</dbReference>
<dbReference type="InterPro" id="IPR046681">
    <property type="entry name" value="DUF6551"/>
</dbReference>
<dbReference type="Pfam" id="PF20188">
    <property type="entry name" value="DUF6551"/>
    <property type="match status" value="1"/>
</dbReference>
<comment type="caution">
    <text evidence="1">The sequence shown here is derived from an EMBL/GenBank/DDBJ whole genome shotgun (WGS) entry which is preliminary data.</text>
</comment>
<dbReference type="Proteomes" id="UP000555448">
    <property type="component" value="Unassembled WGS sequence"/>
</dbReference>
<dbReference type="InterPro" id="IPR036086">
    <property type="entry name" value="ParB/Sulfiredoxin_sf"/>
</dbReference>
<evidence type="ECO:0000313" key="1">
    <source>
        <dbReference type="EMBL" id="MBB4857175.1"/>
    </source>
</evidence>
<accession>A0A7W7K753</accession>
<keyword evidence="2" id="KW-1185">Reference proteome</keyword>
<reference evidence="1 2" key="1">
    <citation type="submission" date="2020-08" db="EMBL/GenBank/DDBJ databases">
        <title>Functional genomics of gut bacteria from endangered species of beetles.</title>
        <authorList>
            <person name="Carlos-Shanley C."/>
        </authorList>
    </citation>
    <scope>NUCLEOTIDE SEQUENCE [LARGE SCALE GENOMIC DNA]</scope>
    <source>
        <strain evidence="1 2">S00245</strain>
    </source>
</reference>
<name>A0A7W7K753_9SPHN</name>
<protein>
    <recommendedName>
        <fullName evidence="3">ParB/Sulfiredoxin domain-containing protein</fullName>
    </recommendedName>
</protein>
<organism evidence="1 2">
    <name type="scientific">Novosphingobium chloroacetimidivorans</name>
    <dbReference type="NCBI Taxonomy" id="1428314"/>
    <lineage>
        <taxon>Bacteria</taxon>
        <taxon>Pseudomonadati</taxon>
        <taxon>Pseudomonadota</taxon>
        <taxon>Alphaproteobacteria</taxon>
        <taxon>Sphingomonadales</taxon>
        <taxon>Sphingomonadaceae</taxon>
        <taxon>Novosphingobium</taxon>
    </lineage>
</organism>
<dbReference type="RefSeq" id="WP_184242447.1">
    <property type="nucleotide sequence ID" value="NZ_JACHLR010000002.1"/>
</dbReference>
<dbReference type="AlphaFoldDB" id="A0A7W7K753"/>